<name>K2H6W3_ENTNP</name>
<dbReference type="Gene3D" id="3.40.50.300">
    <property type="entry name" value="P-loop containing nucleotide triphosphate hydrolases"/>
    <property type="match status" value="2"/>
</dbReference>
<evidence type="ECO:0000259" key="8">
    <source>
        <dbReference type="PROSITE" id="PS51192"/>
    </source>
</evidence>
<dbReference type="InterPro" id="IPR011545">
    <property type="entry name" value="DEAD/DEAH_box_helicase_dom"/>
</dbReference>
<keyword evidence="2 6" id="KW-0378">Hydrolase</keyword>
<dbReference type="PROSITE" id="PS51194">
    <property type="entry name" value="HELICASE_CTER"/>
    <property type="match status" value="1"/>
</dbReference>
<dbReference type="GO" id="GO:0003723">
    <property type="term" value="F:RNA binding"/>
    <property type="evidence" value="ECO:0007669"/>
    <property type="project" value="UniProtKB-UniRule"/>
</dbReference>
<dbReference type="OMA" id="AYKEHEC"/>
<dbReference type="InterPro" id="IPR027417">
    <property type="entry name" value="P-loop_NTPase"/>
</dbReference>
<comment type="similarity">
    <text evidence="6">Belongs to the DEAD box helicase family.</text>
</comment>
<evidence type="ECO:0000256" key="5">
    <source>
        <dbReference type="ARBA" id="ARBA00022884"/>
    </source>
</evidence>
<dbReference type="InterPro" id="IPR014001">
    <property type="entry name" value="Helicase_ATP-bd"/>
</dbReference>
<feature type="compositionally biased region" description="Basic and acidic residues" evidence="7">
    <location>
        <begin position="484"/>
        <end position="494"/>
    </location>
</feature>
<dbReference type="AlphaFoldDB" id="K2H6W3"/>
<feature type="domain" description="Helicase C-terminal" evidence="9">
    <location>
        <begin position="243"/>
        <end position="401"/>
    </location>
</feature>
<reference evidence="10 11" key="1">
    <citation type="submission" date="2011-11" db="EMBL/GenBank/DDBJ databases">
        <authorList>
            <person name="Hannick L."/>
            <person name="Karamycheva S."/>
            <person name="Lorenzi H."/>
            <person name="Caler E."/>
        </authorList>
    </citation>
    <scope>NUCLEOTIDE SEQUENCE [LARGE SCALE GENOMIC DNA]</scope>
    <source>
        <strain evidence="10 11">P19</strain>
    </source>
</reference>
<sequence>MLKRVMISDFEHFQPSLRKETLDTIKEFGFNTPTEVQKVVIPAFLDRKDVIVQSQTGSGKTLSFLIPLFEIIKRERESIEKKEVYGIIISPTRELAHQIYDIAKIFCKHFNMTIGLLTGGIDMSTLEEEMKKGANIVVGTAGRIEEVIVNKLFELEWNNVEVLILDEGDRMIEMGFSQSMTRIICHLPKQRRTGLFSATMPKELNKFVIAGCRNPYKIQISNDNTLTPISLANEYCIVPYEIKMQTLIRVLKESKDKKIVVFVLTCDQVDYIYNIIKILHQEGYLKEKEIYSIHGKVKQINRDKVIKKFEESCEAILICTDVLARGMDFDNINYIIQYDPPQDPKTYIHRVGRTARMGSIGHSLIFLGTLEKSFILLMEKKNVKIIERTIERNEEEEKEYFNKIREICCKNRTVFKKSQNAFVSFCKGYGEHQCKYIFAIKKLVYNEVAKGMCLVKMPKIQEVKRMGIKYEEEMSIEENEIPFADERLEQQRQERGKKRKEKGV</sequence>
<keyword evidence="3 6" id="KW-0347">Helicase</keyword>
<dbReference type="InterPro" id="IPR025313">
    <property type="entry name" value="SPB4-like_CTE"/>
</dbReference>
<keyword evidence="5 6" id="KW-0694">RNA-binding</keyword>
<dbReference type="SMART" id="SM00487">
    <property type="entry name" value="DEXDc"/>
    <property type="match status" value="1"/>
</dbReference>
<dbReference type="RefSeq" id="XP_008855380.1">
    <property type="nucleotide sequence ID" value="XM_008857158.1"/>
</dbReference>
<dbReference type="InterPro" id="IPR001650">
    <property type="entry name" value="Helicase_C-like"/>
</dbReference>
<proteinExistence type="inferred from homology"/>
<accession>K2H6W3</accession>
<dbReference type="GeneID" id="20071554"/>
<evidence type="ECO:0000256" key="7">
    <source>
        <dbReference type="SAM" id="MobiDB-lite"/>
    </source>
</evidence>
<feature type="region of interest" description="Disordered" evidence="7">
    <location>
        <begin position="481"/>
        <end position="504"/>
    </location>
</feature>
<dbReference type="Pfam" id="PF00271">
    <property type="entry name" value="Helicase_C"/>
    <property type="match status" value="1"/>
</dbReference>
<dbReference type="SMART" id="SM00490">
    <property type="entry name" value="HELICc"/>
    <property type="match status" value="1"/>
</dbReference>
<dbReference type="PROSITE" id="PS51192">
    <property type="entry name" value="HELICASE_ATP_BIND_1"/>
    <property type="match status" value="1"/>
</dbReference>
<dbReference type="SMART" id="SM01178">
    <property type="entry name" value="DUF4217"/>
    <property type="match status" value="1"/>
</dbReference>
<dbReference type="CDD" id="cd18787">
    <property type="entry name" value="SF2_C_DEAD"/>
    <property type="match status" value="1"/>
</dbReference>
<dbReference type="CDD" id="cd17960">
    <property type="entry name" value="DEADc_DDX55"/>
    <property type="match status" value="1"/>
</dbReference>
<dbReference type="Pfam" id="PF00270">
    <property type="entry name" value="DEAD"/>
    <property type="match status" value="1"/>
</dbReference>
<protein>
    <recommendedName>
        <fullName evidence="6">ATP-dependent RNA helicase</fullName>
        <ecNumber evidence="6">3.6.4.13</ecNumber>
    </recommendedName>
</protein>
<dbReference type="Pfam" id="PF13959">
    <property type="entry name" value="CTE_SPB4"/>
    <property type="match status" value="1"/>
</dbReference>
<evidence type="ECO:0000256" key="2">
    <source>
        <dbReference type="ARBA" id="ARBA00022801"/>
    </source>
</evidence>
<keyword evidence="1 6" id="KW-0547">Nucleotide-binding</keyword>
<dbReference type="EMBL" id="JH925524">
    <property type="protein sequence ID" value="EKE42287.1"/>
    <property type="molecule type" value="Genomic_DNA"/>
</dbReference>
<evidence type="ECO:0000256" key="1">
    <source>
        <dbReference type="ARBA" id="ARBA00022741"/>
    </source>
</evidence>
<organism evidence="10 11">
    <name type="scientific">Entamoeba nuttalli (strain P19)</name>
    <name type="common">Amoeba</name>
    <dbReference type="NCBI Taxonomy" id="1076696"/>
    <lineage>
        <taxon>Eukaryota</taxon>
        <taxon>Amoebozoa</taxon>
        <taxon>Evosea</taxon>
        <taxon>Archamoebae</taxon>
        <taxon>Mastigamoebida</taxon>
        <taxon>Entamoebidae</taxon>
        <taxon>Entamoeba</taxon>
    </lineage>
</organism>
<comment type="domain">
    <text evidence="6">The Q motif is unique to and characteristic of the DEAD box family of RNA helicases and controls ATP binding and hydrolysis.</text>
</comment>
<dbReference type="PANTHER" id="PTHR24031">
    <property type="entry name" value="RNA HELICASE"/>
    <property type="match status" value="1"/>
</dbReference>
<gene>
    <name evidence="10" type="ORF">ENU1_026290</name>
</gene>
<evidence type="ECO:0000256" key="3">
    <source>
        <dbReference type="ARBA" id="ARBA00022806"/>
    </source>
</evidence>
<evidence type="ECO:0000259" key="9">
    <source>
        <dbReference type="PROSITE" id="PS51194"/>
    </source>
</evidence>
<evidence type="ECO:0000313" key="10">
    <source>
        <dbReference type="EMBL" id="EKE42287.1"/>
    </source>
</evidence>
<dbReference type="EC" id="3.6.4.13" evidence="6"/>
<dbReference type="SUPFAM" id="SSF52540">
    <property type="entry name" value="P-loop containing nucleoside triphosphate hydrolases"/>
    <property type="match status" value="1"/>
</dbReference>
<evidence type="ECO:0000313" key="11">
    <source>
        <dbReference type="Proteomes" id="UP000006769"/>
    </source>
</evidence>
<dbReference type="VEuPathDB" id="AmoebaDB:ENU1_026290"/>
<dbReference type="GO" id="GO:0016787">
    <property type="term" value="F:hydrolase activity"/>
    <property type="evidence" value="ECO:0007669"/>
    <property type="project" value="UniProtKB-KW"/>
</dbReference>
<dbReference type="Proteomes" id="UP000006769">
    <property type="component" value="Unassembled WGS sequence"/>
</dbReference>
<dbReference type="GO" id="GO:0003724">
    <property type="term" value="F:RNA helicase activity"/>
    <property type="evidence" value="ECO:0007669"/>
    <property type="project" value="UniProtKB-EC"/>
</dbReference>
<dbReference type="GO" id="GO:0005524">
    <property type="term" value="F:ATP binding"/>
    <property type="evidence" value="ECO:0007669"/>
    <property type="project" value="UniProtKB-UniRule"/>
</dbReference>
<comment type="catalytic activity">
    <reaction evidence="6">
        <text>ATP + H2O = ADP + phosphate + H(+)</text>
        <dbReference type="Rhea" id="RHEA:13065"/>
        <dbReference type="ChEBI" id="CHEBI:15377"/>
        <dbReference type="ChEBI" id="CHEBI:15378"/>
        <dbReference type="ChEBI" id="CHEBI:30616"/>
        <dbReference type="ChEBI" id="CHEBI:43474"/>
        <dbReference type="ChEBI" id="CHEBI:456216"/>
        <dbReference type="EC" id="3.6.4.13"/>
    </reaction>
</comment>
<keyword evidence="4 6" id="KW-0067">ATP-binding</keyword>
<feature type="compositionally biased region" description="Basic residues" evidence="7">
    <location>
        <begin position="495"/>
        <end position="504"/>
    </location>
</feature>
<evidence type="ECO:0000256" key="6">
    <source>
        <dbReference type="RuleBase" id="RU365068"/>
    </source>
</evidence>
<evidence type="ECO:0000256" key="4">
    <source>
        <dbReference type="ARBA" id="ARBA00022840"/>
    </source>
</evidence>
<dbReference type="OrthoDB" id="7396459at2759"/>
<comment type="function">
    <text evidence="6">RNA helicase.</text>
</comment>
<feature type="domain" description="Helicase ATP-binding" evidence="8">
    <location>
        <begin position="41"/>
        <end position="218"/>
    </location>
</feature>